<comment type="caution">
    <text evidence="1">The sequence shown here is derived from an EMBL/GenBank/DDBJ whole genome shotgun (WGS) entry which is preliminary data.</text>
</comment>
<dbReference type="EMBL" id="VUJU01005692">
    <property type="protein sequence ID" value="KAF0750523.1"/>
    <property type="molecule type" value="Genomic_DNA"/>
</dbReference>
<reference evidence="1 2" key="1">
    <citation type="submission" date="2019-08" db="EMBL/GenBank/DDBJ databases">
        <title>Whole genome of Aphis craccivora.</title>
        <authorList>
            <person name="Voronova N.V."/>
            <person name="Shulinski R.S."/>
            <person name="Bandarenka Y.V."/>
            <person name="Zhorov D.G."/>
            <person name="Warner D."/>
        </authorList>
    </citation>
    <scope>NUCLEOTIDE SEQUENCE [LARGE SCALE GENOMIC DNA]</scope>
    <source>
        <strain evidence="1">180601</strain>
        <tissue evidence="1">Whole Body</tissue>
    </source>
</reference>
<protein>
    <submittedName>
        <fullName evidence="1">THAP-type domain-containing protein</fullName>
    </submittedName>
</protein>
<dbReference type="OrthoDB" id="6628944at2759"/>
<sequence>MYTGKYNKYSTKIDTFIKRTIKWSSIGFETWFTECLSHLFTPTQIELLLRPNHKVFLWTPEDISSAISLRSISTKYLLFNLSTLGLSTLRQWVSNFQVEPGLLTNVLICKLKDVVENLFSFLKGMAGSASNSITIPDFKYWWYILGKKSNFVFTKNNNSENDLEEHLLNNSNTKKKTTSEQ</sequence>
<dbReference type="Proteomes" id="UP000478052">
    <property type="component" value="Unassembled WGS sequence"/>
</dbReference>
<organism evidence="1 2">
    <name type="scientific">Aphis craccivora</name>
    <name type="common">Cowpea aphid</name>
    <dbReference type="NCBI Taxonomy" id="307492"/>
    <lineage>
        <taxon>Eukaryota</taxon>
        <taxon>Metazoa</taxon>
        <taxon>Ecdysozoa</taxon>
        <taxon>Arthropoda</taxon>
        <taxon>Hexapoda</taxon>
        <taxon>Insecta</taxon>
        <taxon>Pterygota</taxon>
        <taxon>Neoptera</taxon>
        <taxon>Paraneoptera</taxon>
        <taxon>Hemiptera</taxon>
        <taxon>Sternorrhyncha</taxon>
        <taxon>Aphidomorpha</taxon>
        <taxon>Aphidoidea</taxon>
        <taxon>Aphididae</taxon>
        <taxon>Aphidini</taxon>
        <taxon>Aphis</taxon>
        <taxon>Aphis</taxon>
    </lineage>
</organism>
<name>A0A6G0Y757_APHCR</name>
<evidence type="ECO:0000313" key="1">
    <source>
        <dbReference type="EMBL" id="KAF0750523.1"/>
    </source>
</evidence>
<keyword evidence="2" id="KW-1185">Reference proteome</keyword>
<proteinExistence type="predicted"/>
<dbReference type="AlphaFoldDB" id="A0A6G0Y757"/>
<gene>
    <name evidence="1" type="ORF">FWK35_00018193</name>
</gene>
<evidence type="ECO:0000313" key="2">
    <source>
        <dbReference type="Proteomes" id="UP000478052"/>
    </source>
</evidence>
<accession>A0A6G0Y757</accession>